<evidence type="ECO:0000313" key="2">
    <source>
        <dbReference type="EMBL" id="OXA55012.1"/>
    </source>
</evidence>
<feature type="transmembrane region" description="Helical" evidence="1">
    <location>
        <begin position="95"/>
        <end position="117"/>
    </location>
</feature>
<name>A0A226EBJ7_FOLCA</name>
<keyword evidence="1" id="KW-1133">Transmembrane helix</keyword>
<feature type="transmembrane region" description="Helical" evidence="1">
    <location>
        <begin position="288"/>
        <end position="308"/>
    </location>
</feature>
<feature type="transmembrane region" description="Helical" evidence="1">
    <location>
        <begin position="262"/>
        <end position="282"/>
    </location>
</feature>
<protein>
    <submittedName>
        <fullName evidence="2">Uncharacterized protein</fullName>
    </submittedName>
</protein>
<keyword evidence="1" id="KW-0472">Membrane</keyword>
<keyword evidence="3" id="KW-1185">Reference proteome</keyword>
<feature type="transmembrane region" description="Helical" evidence="1">
    <location>
        <begin position="315"/>
        <end position="334"/>
    </location>
</feature>
<feature type="transmembrane region" description="Helical" evidence="1">
    <location>
        <begin position="428"/>
        <end position="446"/>
    </location>
</feature>
<gene>
    <name evidence="2" type="ORF">Fcan01_11449</name>
</gene>
<proteinExistence type="predicted"/>
<feature type="transmembrane region" description="Helical" evidence="1">
    <location>
        <begin position="231"/>
        <end position="250"/>
    </location>
</feature>
<accession>A0A226EBJ7</accession>
<reference evidence="2 3" key="1">
    <citation type="submission" date="2015-12" db="EMBL/GenBank/DDBJ databases">
        <title>The genome of Folsomia candida.</title>
        <authorList>
            <person name="Faddeeva A."/>
            <person name="Derks M.F."/>
            <person name="Anvar Y."/>
            <person name="Smit S."/>
            <person name="Van Straalen N."/>
            <person name="Roelofs D."/>
        </authorList>
    </citation>
    <scope>NUCLEOTIDE SEQUENCE [LARGE SCALE GENOMIC DNA]</scope>
    <source>
        <strain evidence="2 3">VU population</strain>
        <tissue evidence="2">Whole body</tissue>
    </source>
</reference>
<sequence>MPLPLPWKPNGVLGVAQLLQNLYIEKYPFGNTFPYKLCVENGMFYAKLEHRKYNNLYKLGTVLCLIWVSITFGFGSILLISISTSWMSVFKTTRGWLWSGISLGCLTVAGMHCLVVYDPYKVILVTFHCQKVGVKEKEVSRNNVAAMATVVWFEALVDYYLTPLFHAILMIFDLDPASYFLQYYKLFESRGYIMSTLLRLAGGSEVKVRSAIWFLRYCLALVFLYECLRPILIMTIILTNYINILIRFRHVTTLLVSKYCELVDIYNFISLYRIANIIILILEPAFNVAFLPGFCSGGALMVGIAYFFIRRHNYVTMYTSLIVAFFLMTFTLFMNQVFEALADVHHHNVVVLQLLKGEKIMFRFVSSHGRREFGRRIKALKPWGIPLGIGYHTFFLQCTQHQCAFDGHRRRASVLVARVQLARRHNYVTMYTSLIVAFFLMTFTLFMNQVFEALADVHHHNVVVLQLLKGEKIMFRFVSSHGRREFGRRIKALKPWGIPLGIGYHTFFLVKRTNKTDAIQALMDATVTMLLTIE</sequence>
<feature type="transmembrane region" description="Helical" evidence="1">
    <location>
        <begin position="56"/>
        <end position="83"/>
    </location>
</feature>
<dbReference type="EMBL" id="LNIX01000005">
    <property type="protein sequence ID" value="OXA55012.1"/>
    <property type="molecule type" value="Genomic_DNA"/>
</dbReference>
<keyword evidence="1" id="KW-0812">Transmembrane</keyword>
<feature type="transmembrane region" description="Helical" evidence="1">
    <location>
        <begin position="144"/>
        <end position="161"/>
    </location>
</feature>
<evidence type="ECO:0000313" key="3">
    <source>
        <dbReference type="Proteomes" id="UP000198287"/>
    </source>
</evidence>
<dbReference type="Proteomes" id="UP000198287">
    <property type="component" value="Unassembled WGS sequence"/>
</dbReference>
<evidence type="ECO:0000256" key="1">
    <source>
        <dbReference type="SAM" id="Phobius"/>
    </source>
</evidence>
<organism evidence="2 3">
    <name type="scientific">Folsomia candida</name>
    <name type="common">Springtail</name>
    <dbReference type="NCBI Taxonomy" id="158441"/>
    <lineage>
        <taxon>Eukaryota</taxon>
        <taxon>Metazoa</taxon>
        <taxon>Ecdysozoa</taxon>
        <taxon>Arthropoda</taxon>
        <taxon>Hexapoda</taxon>
        <taxon>Collembola</taxon>
        <taxon>Entomobryomorpha</taxon>
        <taxon>Isotomoidea</taxon>
        <taxon>Isotomidae</taxon>
        <taxon>Proisotominae</taxon>
        <taxon>Folsomia</taxon>
    </lineage>
</organism>
<comment type="caution">
    <text evidence="2">The sequence shown here is derived from an EMBL/GenBank/DDBJ whole genome shotgun (WGS) entry which is preliminary data.</text>
</comment>
<dbReference type="AlphaFoldDB" id="A0A226EBJ7"/>